<sequence>MTKTGKEIRETAETYQVDDDLDETVMSDELVDQIINCIKNMSEEEFDRIMDECGNNDDNVPTGPLFMSRADYERTKDMTPEEAVKALGW</sequence>
<dbReference type="EMBL" id="JAWDKD010000005">
    <property type="protein sequence ID" value="MDV0446416.1"/>
    <property type="molecule type" value="Genomic_DNA"/>
</dbReference>
<keyword evidence="2" id="KW-1185">Reference proteome</keyword>
<dbReference type="AlphaFoldDB" id="A0AAE4MI35"/>
<gene>
    <name evidence="1" type="ORF">MsAg5_02490</name>
</gene>
<reference evidence="1" key="1">
    <citation type="submission" date="2023-06" db="EMBL/GenBank/DDBJ databases">
        <title>Genome sequence of Methanosarcinaceae archaeon Ag5.</title>
        <authorList>
            <person name="Protasov E."/>
            <person name="Platt K."/>
            <person name="Poehlein A."/>
            <person name="Daniel R."/>
            <person name="Brune A."/>
        </authorList>
    </citation>
    <scope>NUCLEOTIDE SEQUENCE</scope>
    <source>
        <strain evidence="1">Ag5</strain>
    </source>
</reference>
<evidence type="ECO:0000313" key="1">
    <source>
        <dbReference type="EMBL" id="MDV0446416.1"/>
    </source>
</evidence>
<organism evidence="1 2">
    <name type="scientific">Methanolapillus africanus</name>
    <dbReference type="NCBI Taxonomy" id="3028297"/>
    <lineage>
        <taxon>Archaea</taxon>
        <taxon>Methanobacteriati</taxon>
        <taxon>Methanobacteriota</taxon>
        <taxon>Stenosarchaea group</taxon>
        <taxon>Methanomicrobia</taxon>
        <taxon>Methanosarcinales</taxon>
        <taxon>Methanosarcinaceae</taxon>
        <taxon>Methanolapillus</taxon>
    </lineage>
</organism>
<proteinExistence type="predicted"/>
<dbReference type="Proteomes" id="UP001271789">
    <property type="component" value="Unassembled WGS sequence"/>
</dbReference>
<accession>A0AAE4MI35</accession>
<protein>
    <submittedName>
        <fullName evidence="1">Uncharacterized protein</fullName>
    </submittedName>
</protein>
<name>A0AAE4MI35_9EURY</name>
<dbReference type="RefSeq" id="WP_338098809.1">
    <property type="nucleotide sequence ID" value="NZ_JAWDKD010000005.1"/>
</dbReference>
<comment type="caution">
    <text evidence="1">The sequence shown here is derived from an EMBL/GenBank/DDBJ whole genome shotgun (WGS) entry which is preliminary data.</text>
</comment>
<evidence type="ECO:0000313" key="2">
    <source>
        <dbReference type="Proteomes" id="UP001271789"/>
    </source>
</evidence>